<gene>
    <name evidence="1" type="ORF">PPSIR1_15870</name>
</gene>
<proteinExistence type="predicted"/>
<name>A6GJL2_9BACT</name>
<dbReference type="Gene3D" id="3.30.870.10">
    <property type="entry name" value="Endonuclease Chain A"/>
    <property type="match status" value="1"/>
</dbReference>
<evidence type="ECO:0000313" key="2">
    <source>
        <dbReference type="Proteomes" id="UP000005801"/>
    </source>
</evidence>
<evidence type="ECO:0008006" key="3">
    <source>
        <dbReference type="Google" id="ProtNLM"/>
    </source>
</evidence>
<comment type="caution">
    <text evidence="1">The sequence shown here is derived from an EMBL/GenBank/DDBJ whole genome shotgun (WGS) entry which is preliminary data.</text>
</comment>
<dbReference type="EMBL" id="ABCS01000160">
    <property type="protein sequence ID" value="EDM73945.1"/>
    <property type="molecule type" value="Genomic_DNA"/>
</dbReference>
<dbReference type="RefSeq" id="WP_006976898.1">
    <property type="nucleotide sequence ID" value="NZ_ABCS01000160.1"/>
</dbReference>
<accession>A6GJL2</accession>
<dbReference type="STRING" id="391625.PPSIR1_15870"/>
<evidence type="ECO:0000313" key="1">
    <source>
        <dbReference type="EMBL" id="EDM73945.1"/>
    </source>
</evidence>
<protein>
    <recommendedName>
        <fullName evidence="3">PLD phosphodiesterase domain-containing protein</fullName>
    </recommendedName>
</protein>
<reference evidence="1 2" key="1">
    <citation type="submission" date="2007-06" db="EMBL/GenBank/DDBJ databases">
        <authorList>
            <person name="Shimkets L."/>
            <person name="Ferriera S."/>
            <person name="Johnson J."/>
            <person name="Kravitz S."/>
            <person name="Beeson K."/>
            <person name="Sutton G."/>
            <person name="Rogers Y.-H."/>
            <person name="Friedman R."/>
            <person name="Frazier M."/>
            <person name="Venter J.C."/>
        </authorList>
    </citation>
    <scope>NUCLEOTIDE SEQUENCE [LARGE SCALE GENOMIC DNA]</scope>
    <source>
        <strain evidence="1 2">SIR-1</strain>
    </source>
</reference>
<keyword evidence="2" id="KW-1185">Reference proteome</keyword>
<sequence length="1300" mass="138383">MTDLSKHMKSLGPGAPKIAAWFRGEDYELGADFGSGTTPRAGVRATKTGSATTLALYAPANGIVEFASGASRTRNYTAGSEHARSEVFVDPLLAGLRDLDGSRFYPTSDGSQELAKLVPSLHLRLHPQAQLRLRHLFEEVAKGRPVPARFVATFGDRGALVSACQKPIEALLKSPISTINSVIGSVQGVIQRASKSTKLPKIPDPAKPQFPAAASASLAKVAPGPSYWAKAGAKLAEAAGPIDFYAFDEQGWPLDPVYVWAAFEAIAKKHGGVEEGKELGTNPLSARLTGDRKGSRLHLHFVGGDDRTPPRYLLDSVALTGTGYTDPKGHAALRRVTLAAPQANQSRAKAKLAFTKDAFEDSKVEGVLGLDTRGKLGAELEHLALDHDFLRVRVLDLTHAVGRNTPEATATTPKAAYPSATVIRPHAKETRLSPLIGGRAILERVDAELARTGTGERRAEIMSPRLSPHLRLGKLPTTTTAWTQSHQTKLDALEQTLKVRAMEVLGQRSHVLLIPPGSFPSGAWVRVFEHRASLDSGEVRRGSGFAAATLVDGGDVTGVAGGALLELPGGGLGDREADLLVVTWKDGAPQTHLRAALPLGTLPDLPSTAPFFAWRHVRLERSGETTRAVFSKACAQARSTAWLSVPATGAMVRVDVGGGHESETDSVDLPSSLSGDDRLLVAISPLEKAFTEAWAVGAVGFGEAARRAGQVPAHAETLAGRGKAVGGTPGLRILVNEHAERGEQANAHTTERLELAAIVGEAKLTADHRAYATMVRRESAAYVAVGTTQSAVLSGGPLHACAGGHPDPDLGDPQRPAGEDAATVGVFVEGRGAHPIHVAFERRVFSVDEAWKQLTNANAAKDKHTEAAPTDAQIKASTHRCALLSTRPPFLDGDTLDDLKKRDGSVSARAELALALADAIRSARRLIYIETPSLSLFGRRQRSSADSTFTLDELNLLQLIHERLLAEPDLRVLICLPREAGHPWGAAGDRMVYAMRRWAVRVARFDGYEDSFAAAHAHGPDAQGKLPNLFVDAQPVDARVAVVHPRGFLGGRPLRRHGSVVVVDDRWAVVGSGALSRRGLSFDASLDLAFTDLEIVDGAAKLVHDLRVQLMARSLGLRGSALARLRRPQGAFETARGLAARGLIHEVQPFAEAWADLPGDIELPKISEAAGLREFVDPDGRKMVGSVDGVLNAINAGLRLIGVQPGATRTVELRWAMPQGASAKTDFRVSVRRKRAGALASTFSADKGATSLKLAALDQHDAYIVEVTTTGVDDREYRSGGKEAANLATELDLGTLYADS</sequence>
<dbReference type="OrthoDB" id="9814092at2"/>
<organism evidence="1 2">
    <name type="scientific">Plesiocystis pacifica SIR-1</name>
    <dbReference type="NCBI Taxonomy" id="391625"/>
    <lineage>
        <taxon>Bacteria</taxon>
        <taxon>Pseudomonadati</taxon>
        <taxon>Myxococcota</taxon>
        <taxon>Polyangia</taxon>
        <taxon>Nannocystales</taxon>
        <taxon>Nannocystaceae</taxon>
        <taxon>Plesiocystis</taxon>
    </lineage>
</organism>
<dbReference type="Proteomes" id="UP000005801">
    <property type="component" value="Unassembled WGS sequence"/>
</dbReference>
<dbReference type="SUPFAM" id="SSF56024">
    <property type="entry name" value="Phospholipase D/nuclease"/>
    <property type="match status" value="1"/>
</dbReference>
<dbReference type="eggNOG" id="ENOG5033RDG">
    <property type="taxonomic scope" value="Bacteria"/>
</dbReference>
<dbReference type="CDD" id="cd09105">
    <property type="entry name" value="PLDc_vPLD1_2_like_2"/>
    <property type="match status" value="1"/>
</dbReference>